<dbReference type="InterPro" id="IPR036873">
    <property type="entry name" value="Rhodanese-like_dom_sf"/>
</dbReference>
<proteinExistence type="predicted"/>
<sequence length="105" mass="11850">MKNIHQVEWLELLANDTQAIIIDARTPRECAEGIIENAIMINFLDTIAFKTTVEKLDKNKNYYVYCRSGNRSAQACQLLENLGVEHTYNLSGGMMAWTGKTVVPV</sequence>
<dbReference type="PANTHER" id="PTHR43031">
    <property type="entry name" value="FAD-DEPENDENT OXIDOREDUCTASE"/>
    <property type="match status" value="1"/>
</dbReference>
<dbReference type="PROSITE" id="PS50206">
    <property type="entry name" value="RHODANESE_3"/>
    <property type="match status" value="1"/>
</dbReference>
<gene>
    <name evidence="2" type="ORF">ACFO3O_02415</name>
</gene>
<evidence type="ECO:0000313" key="2">
    <source>
        <dbReference type="EMBL" id="MFC4632740.1"/>
    </source>
</evidence>
<dbReference type="CDD" id="cd00158">
    <property type="entry name" value="RHOD"/>
    <property type="match status" value="1"/>
</dbReference>
<dbReference type="EMBL" id="JBHSFV010000001">
    <property type="protein sequence ID" value="MFC4632740.1"/>
    <property type="molecule type" value="Genomic_DNA"/>
</dbReference>
<protein>
    <submittedName>
        <fullName evidence="2">Rhodanese-like domain-containing protein</fullName>
    </submittedName>
</protein>
<evidence type="ECO:0000259" key="1">
    <source>
        <dbReference type="PROSITE" id="PS50206"/>
    </source>
</evidence>
<evidence type="ECO:0000313" key="3">
    <source>
        <dbReference type="Proteomes" id="UP001596043"/>
    </source>
</evidence>
<name>A0ABV9HTI5_9FLAO</name>
<accession>A0ABV9HTI5</accession>
<dbReference type="RefSeq" id="WP_379976943.1">
    <property type="nucleotide sequence ID" value="NZ_JBHSFV010000001.1"/>
</dbReference>
<dbReference type="SMART" id="SM00450">
    <property type="entry name" value="RHOD"/>
    <property type="match status" value="1"/>
</dbReference>
<keyword evidence="3" id="KW-1185">Reference proteome</keyword>
<feature type="domain" description="Rhodanese" evidence="1">
    <location>
        <begin position="15"/>
        <end position="104"/>
    </location>
</feature>
<comment type="caution">
    <text evidence="2">The sequence shown here is derived from an EMBL/GenBank/DDBJ whole genome shotgun (WGS) entry which is preliminary data.</text>
</comment>
<organism evidence="2 3">
    <name type="scientific">Dokdonia ponticola</name>
    <dbReference type="NCBI Taxonomy" id="2041041"/>
    <lineage>
        <taxon>Bacteria</taxon>
        <taxon>Pseudomonadati</taxon>
        <taxon>Bacteroidota</taxon>
        <taxon>Flavobacteriia</taxon>
        <taxon>Flavobacteriales</taxon>
        <taxon>Flavobacteriaceae</taxon>
        <taxon>Dokdonia</taxon>
    </lineage>
</organism>
<dbReference type="PANTHER" id="PTHR43031:SF18">
    <property type="entry name" value="RHODANESE-RELATED SULFURTRANSFERASES"/>
    <property type="match status" value="1"/>
</dbReference>
<dbReference type="Gene3D" id="3.40.250.10">
    <property type="entry name" value="Rhodanese-like domain"/>
    <property type="match status" value="1"/>
</dbReference>
<dbReference type="Proteomes" id="UP001596043">
    <property type="component" value="Unassembled WGS sequence"/>
</dbReference>
<reference evidence="3" key="1">
    <citation type="journal article" date="2019" name="Int. J. Syst. Evol. Microbiol.">
        <title>The Global Catalogue of Microorganisms (GCM) 10K type strain sequencing project: providing services to taxonomists for standard genome sequencing and annotation.</title>
        <authorList>
            <consortium name="The Broad Institute Genomics Platform"/>
            <consortium name="The Broad Institute Genome Sequencing Center for Infectious Disease"/>
            <person name="Wu L."/>
            <person name="Ma J."/>
        </authorList>
    </citation>
    <scope>NUCLEOTIDE SEQUENCE [LARGE SCALE GENOMIC DNA]</scope>
    <source>
        <strain evidence="3">YJ-61-S</strain>
    </source>
</reference>
<dbReference type="SUPFAM" id="SSF52821">
    <property type="entry name" value="Rhodanese/Cell cycle control phosphatase"/>
    <property type="match status" value="1"/>
</dbReference>
<dbReference type="Pfam" id="PF00581">
    <property type="entry name" value="Rhodanese"/>
    <property type="match status" value="1"/>
</dbReference>
<dbReference type="InterPro" id="IPR001763">
    <property type="entry name" value="Rhodanese-like_dom"/>
</dbReference>
<dbReference type="InterPro" id="IPR050229">
    <property type="entry name" value="GlpE_sulfurtransferase"/>
</dbReference>